<feature type="region of interest" description="Disordered" evidence="4">
    <location>
        <begin position="588"/>
        <end position="608"/>
    </location>
</feature>
<dbReference type="RefSeq" id="XP_013094525.2">
    <property type="nucleotide sequence ID" value="XM_013239071.2"/>
</dbReference>
<dbReference type="PANTHER" id="PTHR12634:SF8">
    <property type="entry name" value="FIERY MOUNTAIN, ISOFORM D"/>
    <property type="match status" value="1"/>
</dbReference>
<feature type="compositionally biased region" description="Polar residues" evidence="4">
    <location>
        <begin position="796"/>
        <end position="817"/>
    </location>
</feature>
<feature type="compositionally biased region" description="Low complexity" evidence="4">
    <location>
        <begin position="864"/>
        <end position="881"/>
    </location>
</feature>
<feature type="region of interest" description="Disordered" evidence="4">
    <location>
        <begin position="752"/>
        <end position="817"/>
    </location>
</feature>
<feature type="coiled-coil region" evidence="3">
    <location>
        <begin position="977"/>
        <end position="1004"/>
    </location>
</feature>
<evidence type="ECO:0000256" key="3">
    <source>
        <dbReference type="SAM" id="Coils"/>
    </source>
</evidence>
<feature type="region of interest" description="Disordered" evidence="4">
    <location>
        <begin position="862"/>
        <end position="897"/>
    </location>
</feature>
<evidence type="ECO:0000256" key="4">
    <source>
        <dbReference type="SAM" id="MobiDB-lite"/>
    </source>
</evidence>
<dbReference type="Pfam" id="PF04499">
    <property type="entry name" value="SAPS"/>
    <property type="match status" value="2"/>
</dbReference>
<keyword evidence="3" id="KW-0175">Coiled coil</keyword>
<evidence type="ECO:0000313" key="6">
    <source>
        <dbReference type="RefSeq" id="XP_013094525.2"/>
    </source>
</evidence>
<feature type="compositionally biased region" description="Acidic residues" evidence="4">
    <location>
        <begin position="596"/>
        <end position="608"/>
    </location>
</feature>
<proteinExistence type="inferred from homology"/>
<evidence type="ECO:0000256" key="2">
    <source>
        <dbReference type="ARBA" id="ARBA00023306"/>
    </source>
</evidence>
<gene>
    <name evidence="6" type="primary">LOC106078225</name>
</gene>
<dbReference type="GO" id="GO:0005829">
    <property type="term" value="C:cytosol"/>
    <property type="evidence" value="ECO:0007669"/>
    <property type="project" value="TreeGrafter"/>
</dbReference>
<dbReference type="SUPFAM" id="SSF48371">
    <property type="entry name" value="ARM repeat"/>
    <property type="match status" value="1"/>
</dbReference>
<accession>A0A9U8EMN3</accession>
<dbReference type="InterPro" id="IPR016024">
    <property type="entry name" value="ARM-type_fold"/>
</dbReference>
<feature type="compositionally biased region" description="Polar residues" evidence="4">
    <location>
        <begin position="882"/>
        <end position="891"/>
    </location>
</feature>
<dbReference type="GO" id="GO:0019903">
    <property type="term" value="F:protein phosphatase binding"/>
    <property type="evidence" value="ECO:0007669"/>
    <property type="project" value="InterPro"/>
</dbReference>
<name>A0A9U8EMN3_BIOGL</name>
<reference evidence="6" key="1">
    <citation type="submission" date="2025-08" db="UniProtKB">
        <authorList>
            <consortium name="RefSeq"/>
        </authorList>
    </citation>
    <scope>IDENTIFICATION</scope>
</reference>
<comment type="similarity">
    <text evidence="1">Belongs to the SAPS family.</text>
</comment>
<evidence type="ECO:0000256" key="1">
    <source>
        <dbReference type="ARBA" id="ARBA00006180"/>
    </source>
</evidence>
<keyword evidence="5" id="KW-1185">Reference proteome</keyword>
<dbReference type="GO" id="GO:0019888">
    <property type="term" value="F:protein phosphatase regulator activity"/>
    <property type="evidence" value="ECO:0007669"/>
    <property type="project" value="TreeGrafter"/>
</dbReference>
<dbReference type="Proteomes" id="UP001165740">
    <property type="component" value="Chromosome 6"/>
</dbReference>
<organism evidence="5 6">
    <name type="scientific">Biomphalaria glabrata</name>
    <name type="common">Bloodfluke planorb</name>
    <name type="synonym">Freshwater snail</name>
    <dbReference type="NCBI Taxonomy" id="6526"/>
    <lineage>
        <taxon>Eukaryota</taxon>
        <taxon>Metazoa</taxon>
        <taxon>Spiralia</taxon>
        <taxon>Lophotrochozoa</taxon>
        <taxon>Mollusca</taxon>
        <taxon>Gastropoda</taxon>
        <taxon>Heterobranchia</taxon>
        <taxon>Euthyneura</taxon>
        <taxon>Panpulmonata</taxon>
        <taxon>Hygrophila</taxon>
        <taxon>Lymnaeoidea</taxon>
        <taxon>Planorbidae</taxon>
        <taxon>Biomphalaria</taxon>
    </lineage>
</organism>
<dbReference type="PANTHER" id="PTHR12634">
    <property type="entry name" value="SIT4 YEAST -ASSOCIATING PROTEIN-RELATED"/>
    <property type="match status" value="1"/>
</dbReference>
<feature type="region of interest" description="Disordered" evidence="4">
    <location>
        <begin position="687"/>
        <end position="710"/>
    </location>
</feature>
<sequence length="1009" mass="110383">MFWKFNLLTSSHIDTLLDKEDVTLRELMDEDDILQECKAQNRKLVEFLVQPENMEEMVKLITVEPPLEVDEKIRFKYPNTACELLTSDVTQINDKLAGDEGLVDKLYSFLEGEKPLNPLLASFFSKVMGLLITRKSDMIFEYLKAKSDFVGSLLHHIGTSAVMDLLLRLITCIESSETRRAVIEWLNEQKIVEKLVDSIVAEKDEDIHCNAAQSLCDIVRLGREQFIQQQDSSDPDPLLMTMEQEATVAKLLSNMFNSGKNESVLVNGLCVIHTLLEVRRQGMDQPEQLSNGDHDRFSLGINNVISAIIPRLKDFHDLLENPPLQRYSVMPTSVGVLEPPLGNTRLQVSKLVTALVGANMHDVNVELTSLGTIQTLLNLYFKYEWNNFLHTQLEQCLLIILNNNPIEVDGKHEHPLLIQLFKDYNLIQRLLNEWEANDQQQNAPSGKRRGFMGHLTKMANSIAGLVEKSDSSSMVKDQFNGVSSDVRDKWDAFVVGALAEVNKRNTIELMRGHPLASSSEDDDADFKDLPFPQDTAMQQQQANVALFEQVCNEKIQQFDNDDSDEDIWEEKAITFDKGHLARHERLPAATARCNSSDEDSTDSGEELDSPAKIIQQHTEGMDVDSAENAWSVDSSSHSEHTAMDTTSSPWEKPTAPPSVPVEQAWADFSSVPTQSEEDNWADFTSFGDIQSSTGMGPRSSSPVEMDTTETTRSSAYVVSSNTNDLKGGLQAFSVPGAVTGVTSTENELHLADVEDETCIPDSTSHNPDLGDTILNSSTENGEQPPLPDSSPPHLLNTSTTLTESGASTDSQVTSTSCETVQLANEDETHASNLVLSHVSSTLSGSCRDGSSVDVVVSLATAPVSADSPSSSSTTEKGTSSSDGRLSPNNQRLTKDDCDGSDLGANFDFLASSGLLKKASSSTVAAACPSRQSSEAQGNGPVSPPAASVPPAALSPSLVSLREDQTCSSLEPDTTECTLTQAQKIERARAQAKEAQEKYDAAAVVHNGPV</sequence>
<feature type="region of interest" description="Disordered" evidence="4">
    <location>
        <begin position="622"/>
        <end position="657"/>
    </location>
</feature>
<keyword evidence="2" id="KW-0131">Cell cycle</keyword>
<evidence type="ECO:0000313" key="5">
    <source>
        <dbReference type="Proteomes" id="UP001165740"/>
    </source>
</evidence>
<feature type="region of interest" description="Disordered" evidence="4">
    <location>
        <begin position="928"/>
        <end position="952"/>
    </location>
</feature>
<protein>
    <submittedName>
        <fullName evidence="6">Serine/threonine-protein phosphatase 6 regulatory subunit 3-A-like isoform X5</fullName>
    </submittedName>
</protein>
<dbReference type="GO" id="GO:0005634">
    <property type="term" value="C:nucleus"/>
    <property type="evidence" value="ECO:0007669"/>
    <property type="project" value="TreeGrafter"/>
</dbReference>
<dbReference type="GeneID" id="106078225"/>
<dbReference type="InterPro" id="IPR007587">
    <property type="entry name" value="SAPS"/>
</dbReference>
<dbReference type="AlphaFoldDB" id="A0A9U8EMN3"/>